<dbReference type="Gene3D" id="3.10.620.30">
    <property type="match status" value="1"/>
</dbReference>
<dbReference type="InterPro" id="IPR002931">
    <property type="entry name" value="Transglutaminase-like"/>
</dbReference>
<dbReference type="SUPFAM" id="SSF54001">
    <property type="entry name" value="Cysteine proteinases"/>
    <property type="match status" value="1"/>
</dbReference>
<dbReference type="Gene3D" id="2.60.40.1120">
    <property type="entry name" value="Carboxypeptidase-like, regulatory domain"/>
    <property type="match status" value="1"/>
</dbReference>
<evidence type="ECO:0000259" key="2">
    <source>
        <dbReference type="SMART" id="SM00460"/>
    </source>
</evidence>
<feature type="domain" description="Transglutaminase-like" evidence="2">
    <location>
        <begin position="452"/>
        <end position="514"/>
    </location>
</feature>
<dbReference type="SMART" id="SM00460">
    <property type="entry name" value="TGc"/>
    <property type="match status" value="1"/>
</dbReference>
<gene>
    <name evidence="3" type="ORF">E7Z75_07865</name>
</gene>
<dbReference type="InterPro" id="IPR008964">
    <property type="entry name" value="Invasin/intimin_cell_adhesion"/>
</dbReference>
<feature type="compositionally biased region" description="Acidic residues" evidence="1">
    <location>
        <begin position="63"/>
        <end position="76"/>
    </location>
</feature>
<organism evidence="3 4">
    <name type="scientific">Methanobrevibacter olleyae</name>
    <dbReference type="NCBI Taxonomy" id="294671"/>
    <lineage>
        <taxon>Archaea</taxon>
        <taxon>Methanobacteriati</taxon>
        <taxon>Methanobacteriota</taxon>
        <taxon>Methanomada group</taxon>
        <taxon>Methanobacteria</taxon>
        <taxon>Methanobacteriales</taxon>
        <taxon>Methanobacteriaceae</taxon>
        <taxon>Methanobrevibacter</taxon>
    </lineage>
</organism>
<accession>A0A8T3VQM0</accession>
<protein>
    <recommendedName>
        <fullName evidence="2">Transglutaminase-like domain-containing protein</fullName>
    </recommendedName>
</protein>
<comment type="caution">
    <text evidence="3">The sequence shown here is derived from an EMBL/GenBank/DDBJ whole genome shotgun (WGS) entry which is preliminary data.</text>
</comment>
<evidence type="ECO:0000313" key="3">
    <source>
        <dbReference type="EMBL" id="MBE6513037.1"/>
    </source>
</evidence>
<dbReference type="Proteomes" id="UP000732619">
    <property type="component" value="Unassembled WGS sequence"/>
</dbReference>
<dbReference type="InterPro" id="IPR013783">
    <property type="entry name" value="Ig-like_fold"/>
</dbReference>
<dbReference type="PANTHER" id="PTHR33490:SF3">
    <property type="entry name" value="CONSERVED INTEGRAL MEMBRANE PROTEIN"/>
    <property type="match status" value="1"/>
</dbReference>
<dbReference type="PANTHER" id="PTHR33490">
    <property type="entry name" value="BLR5614 PROTEIN-RELATED"/>
    <property type="match status" value="1"/>
</dbReference>
<evidence type="ECO:0000313" key="4">
    <source>
        <dbReference type="Proteomes" id="UP000732619"/>
    </source>
</evidence>
<feature type="region of interest" description="Disordered" evidence="1">
    <location>
        <begin position="43"/>
        <end position="99"/>
    </location>
</feature>
<dbReference type="SUPFAM" id="SSF49373">
    <property type="entry name" value="Invasin/intimin cell-adhesion fragments"/>
    <property type="match status" value="1"/>
</dbReference>
<dbReference type="InterPro" id="IPR038765">
    <property type="entry name" value="Papain-like_cys_pep_sf"/>
</dbReference>
<dbReference type="EMBL" id="SUTG01000044">
    <property type="protein sequence ID" value="MBE6513037.1"/>
    <property type="molecule type" value="Genomic_DNA"/>
</dbReference>
<dbReference type="Pfam" id="PF01841">
    <property type="entry name" value="Transglut_core"/>
    <property type="match status" value="1"/>
</dbReference>
<proteinExistence type="predicted"/>
<feature type="compositionally biased region" description="Acidic residues" evidence="1">
    <location>
        <begin position="43"/>
        <end position="55"/>
    </location>
</feature>
<reference evidence="3" key="1">
    <citation type="submission" date="2019-04" db="EMBL/GenBank/DDBJ databases">
        <title>Evolution of Biomass-Degrading Anaerobic Consortia Revealed by Metagenomics.</title>
        <authorList>
            <person name="Peng X."/>
        </authorList>
    </citation>
    <scope>NUCLEOTIDE SEQUENCE</scope>
    <source>
        <strain evidence="3">SIG14</strain>
    </source>
</reference>
<name>A0A8T3VQM0_METOL</name>
<dbReference type="AlphaFoldDB" id="A0A8T3VQM0"/>
<sequence length="541" mass="60382">MIDDNVSLDFVNDTLSNLSDNATINDSLKEGLSGSLSANLGDNLDDSLNDNSDESSDNKLDSLDDNLDGNLEDDLEGNLNDNAQDNDNPSIDEEPRLKDTSLQIISQDDWKIYGDEYYPVKLVDEDNNPIIGALIKFRIENPGGTYTDETAYTDEEGIAALSLDLSIRGIHKIQVSYDGDLDYNPAEPVESNVILYLMTEIQTPKEYAYRSSNFTVKLVDSNGNALSNKKLIIYANGVKYTKTTDSKGQAYVKMPSDKSSISFACTFDGEDYYDPSTFSMTLPVYKKTYTKPLIYTILKGNCFKILLKGIDGKILKKEKVKFKINGKTYTRTTWNTGIAYIRLKISRGKYKISYSYGNNGVYGPSSNSSTLEIINPSGQFKKGLNQNTKLSASKYKYGGGYAKITKSIRNLSKKLTSKYSTKLEKATAIFNYVRDNLGYSYYANSKKGASKTLKTKRGNCCDHSNLIVALCRASKIPARYAHAKGCKFGSGLTTGHVWAQIYVNGRWYSADGTSYRNSLGHISNWNTKSYKKLRIYRIIPF</sequence>
<evidence type="ECO:0000256" key="1">
    <source>
        <dbReference type="SAM" id="MobiDB-lite"/>
    </source>
</evidence>
<dbReference type="Gene3D" id="2.60.40.10">
    <property type="entry name" value="Immunoglobulins"/>
    <property type="match status" value="1"/>
</dbReference>